<dbReference type="EMBL" id="JAKGBZ010000084">
    <property type="protein sequence ID" value="MCF3948800.1"/>
    <property type="molecule type" value="Genomic_DNA"/>
</dbReference>
<dbReference type="RefSeq" id="WP_235706110.1">
    <property type="nucleotide sequence ID" value="NZ_JAKGBZ010000084.1"/>
</dbReference>
<sequence>MFLLTIDDVLRLTGYKSRSSIYRRMRHQDFPRPVVLGGGRIRWRSGEIDQWLQSLPTQTYP</sequence>
<dbReference type="Pfam" id="PF05930">
    <property type="entry name" value="Phage_AlpA"/>
    <property type="match status" value="1"/>
</dbReference>
<proteinExistence type="predicted"/>
<reference evidence="1 2" key="1">
    <citation type="submission" date="2022-01" db="EMBL/GenBank/DDBJ databases">
        <authorList>
            <person name="Won M."/>
            <person name="Kim S.-J."/>
            <person name="Kwon S.-W."/>
        </authorList>
    </citation>
    <scope>NUCLEOTIDE SEQUENCE [LARGE SCALE GENOMIC DNA]</scope>
    <source>
        <strain evidence="1 2">KCTC 23505</strain>
    </source>
</reference>
<protein>
    <submittedName>
        <fullName evidence="1">AlpA family phage regulatory protein</fullName>
    </submittedName>
</protein>
<evidence type="ECO:0000313" key="1">
    <source>
        <dbReference type="EMBL" id="MCF3948800.1"/>
    </source>
</evidence>
<evidence type="ECO:0000313" key="2">
    <source>
        <dbReference type="Proteomes" id="UP001521209"/>
    </source>
</evidence>
<organism evidence="1 2">
    <name type="scientific">Acidiphilium iwatense</name>
    <dbReference type="NCBI Taxonomy" id="768198"/>
    <lineage>
        <taxon>Bacteria</taxon>
        <taxon>Pseudomonadati</taxon>
        <taxon>Pseudomonadota</taxon>
        <taxon>Alphaproteobacteria</taxon>
        <taxon>Acetobacterales</taxon>
        <taxon>Acidocellaceae</taxon>
        <taxon>Acidiphilium</taxon>
    </lineage>
</organism>
<dbReference type="InterPro" id="IPR010260">
    <property type="entry name" value="AlpA"/>
</dbReference>
<dbReference type="Proteomes" id="UP001521209">
    <property type="component" value="Unassembled WGS sequence"/>
</dbReference>
<accession>A0ABS9E339</accession>
<gene>
    <name evidence="1" type="ORF">L2A60_19300</name>
</gene>
<keyword evidence="2" id="KW-1185">Reference proteome</keyword>
<dbReference type="Gene3D" id="1.10.238.160">
    <property type="match status" value="1"/>
</dbReference>
<comment type="caution">
    <text evidence="1">The sequence shown here is derived from an EMBL/GenBank/DDBJ whole genome shotgun (WGS) entry which is preliminary data.</text>
</comment>
<name>A0ABS9E339_9PROT</name>